<evidence type="ECO:0000313" key="2">
    <source>
        <dbReference type="Proteomes" id="UP000275078"/>
    </source>
</evidence>
<keyword evidence="2" id="KW-1185">Reference proteome</keyword>
<evidence type="ECO:0000313" key="1">
    <source>
        <dbReference type="EMBL" id="RPA85037.1"/>
    </source>
</evidence>
<organism evidence="1 2">
    <name type="scientific">Ascobolus immersus RN42</name>
    <dbReference type="NCBI Taxonomy" id="1160509"/>
    <lineage>
        <taxon>Eukaryota</taxon>
        <taxon>Fungi</taxon>
        <taxon>Dikarya</taxon>
        <taxon>Ascomycota</taxon>
        <taxon>Pezizomycotina</taxon>
        <taxon>Pezizomycetes</taxon>
        <taxon>Pezizales</taxon>
        <taxon>Ascobolaceae</taxon>
        <taxon>Ascobolus</taxon>
    </lineage>
</organism>
<dbReference type="EMBL" id="ML119655">
    <property type="protein sequence ID" value="RPA85037.1"/>
    <property type="molecule type" value="Genomic_DNA"/>
</dbReference>
<dbReference type="OrthoDB" id="2404451at2759"/>
<dbReference type="STRING" id="1160509.A0A3N4IHY0"/>
<accession>A0A3N4IHY0</accession>
<sequence>MLLFCYNLEPSIRHTKWNVIVVGLVPGPKASKRLDTFMLPIIKEFKKLGGGIRMWHEHLQMEILVKSDLTTLISDMKACEGMIRTLGNRAKSKYREFCEIIELAKSAYGKGTVYCPLHQPELNMPPVVYAREECMRLDGSLAFGFDNVDTCHNVHIRTDDLFRNVATAVEDEGPGSKQLPCLYGIGGRKKFMDVEAMLFPWYTTMDYTHLVPMNRSQPKDGVAGEHQQHVQLGAGNDDTVGRPCFNDTGKPQDFPTQFGPFINFGNETSEKGNLTAHSWETWSYKMAPVYLRTVIEEAYFEETYGDSYLDSGSLPVMKYHEKMLETSRDF</sequence>
<gene>
    <name evidence="1" type="ORF">BJ508DRAFT_303085</name>
</gene>
<proteinExistence type="predicted"/>
<reference evidence="1 2" key="1">
    <citation type="journal article" date="2018" name="Nat. Ecol. Evol.">
        <title>Pezizomycetes genomes reveal the molecular basis of ectomycorrhizal truffle lifestyle.</title>
        <authorList>
            <person name="Murat C."/>
            <person name="Payen T."/>
            <person name="Noel B."/>
            <person name="Kuo A."/>
            <person name="Morin E."/>
            <person name="Chen J."/>
            <person name="Kohler A."/>
            <person name="Krizsan K."/>
            <person name="Balestrini R."/>
            <person name="Da Silva C."/>
            <person name="Montanini B."/>
            <person name="Hainaut M."/>
            <person name="Levati E."/>
            <person name="Barry K.W."/>
            <person name="Belfiori B."/>
            <person name="Cichocki N."/>
            <person name="Clum A."/>
            <person name="Dockter R.B."/>
            <person name="Fauchery L."/>
            <person name="Guy J."/>
            <person name="Iotti M."/>
            <person name="Le Tacon F."/>
            <person name="Lindquist E.A."/>
            <person name="Lipzen A."/>
            <person name="Malagnac F."/>
            <person name="Mello A."/>
            <person name="Molinier V."/>
            <person name="Miyauchi S."/>
            <person name="Poulain J."/>
            <person name="Riccioni C."/>
            <person name="Rubini A."/>
            <person name="Sitrit Y."/>
            <person name="Splivallo R."/>
            <person name="Traeger S."/>
            <person name="Wang M."/>
            <person name="Zifcakova L."/>
            <person name="Wipf D."/>
            <person name="Zambonelli A."/>
            <person name="Paolocci F."/>
            <person name="Nowrousian M."/>
            <person name="Ottonello S."/>
            <person name="Baldrian P."/>
            <person name="Spatafora J.W."/>
            <person name="Henrissat B."/>
            <person name="Nagy L.G."/>
            <person name="Aury J.M."/>
            <person name="Wincker P."/>
            <person name="Grigoriev I.V."/>
            <person name="Bonfante P."/>
            <person name="Martin F.M."/>
        </authorList>
    </citation>
    <scope>NUCLEOTIDE SEQUENCE [LARGE SCALE GENOMIC DNA]</scope>
    <source>
        <strain evidence="1 2">RN42</strain>
    </source>
</reference>
<dbReference type="Proteomes" id="UP000275078">
    <property type="component" value="Unassembled WGS sequence"/>
</dbReference>
<name>A0A3N4IHY0_ASCIM</name>
<protein>
    <submittedName>
        <fullName evidence="1">Uncharacterized protein</fullName>
    </submittedName>
</protein>
<dbReference type="AlphaFoldDB" id="A0A3N4IHY0"/>